<dbReference type="GeneTree" id="ENSGT00950000183052"/>
<dbReference type="PROSITE" id="PS00028">
    <property type="entry name" value="ZINC_FINGER_C2H2_1"/>
    <property type="match status" value="3"/>
</dbReference>
<dbReference type="Gene3D" id="3.30.160.60">
    <property type="entry name" value="Classic Zinc Finger"/>
    <property type="match status" value="3"/>
</dbReference>
<evidence type="ECO:0000256" key="3">
    <source>
        <dbReference type="ARBA" id="ARBA00022737"/>
    </source>
</evidence>
<evidence type="ECO:0000313" key="10">
    <source>
        <dbReference type="Proteomes" id="UP000265160"/>
    </source>
</evidence>
<keyword evidence="6" id="KW-0539">Nucleus</keyword>
<evidence type="ECO:0000256" key="6">
    <source>
        <dbReference type="ARBA" id="ARBA00023242"/>
    </source>
</evidence>
<feature type="domain" description="C2H2-type" evidence="8">
    <location>
        <begin position="86"/>
        <end position="113"/>
    </location>
</feature>
<evidence type="ECO:0000256" key="1">
    <source>
        <dbReference type="ARBA" id="ARBA00004123"/>
    </source>
</evidence>
<dbReference type="AlphaFoldDB" id="A0A3P9C1U1"/>
<feature type="domain" description="C2H2-type" evidence="8">
    <location>
        <begin position="58"/>
        <end position="85"/>
    </location>
</feature>
<dbReference type="Ensembl" id="ENSMZET00005016736.1">
    <property type="protein sequence ID" value="ENSMZEP00005016220.1"/>
    <property type="gene ID" value="ENSMZEG00005012176.1"/>
</dbReference>
<dbReference type="Pfam" id="PF00096">
    <property type="entry name" value="zf-C2H2"/>
    <property type="match status" value="2"/>
</dbReference>
<dbReference type="GO" id="GO:0008270">
    <property type="term" value="F:zinc ion binding"/>
    <property type="evidence" value="ECO:0007669"/>
    <property type="project" value="UniProtKB-KW"/>
</dbReference>
<reference evidence="9" key="2">
    <citation type="submission" date="2025-08" db="UniProtKB">
        <authorList>
            <consortium name="Ensembl"/>
        </authorList>
    </citation>
    <scope>IDENTIFICATION</scope>
</reference>
<dbReference type="PANTHER" id="PTHR24394">
    <property type="entry name" value="ZINC FINGER PROTEIN"/>
    <property type="match status" value="1"/>
</dbReference>
<dbReference type="SMART" id="SM00355">
    <property type="entry name" value="ZnF_C2H2"/>
    <property type="match status" value="4"/>
</dbReference>
<dbReference type="SUPFAM" id="SSF57667">
    <property type="entry name" value="beta-beta-alpha zinc fingers"/>
    <property type="match status" value="2"/>
</dbReference>
<reference evidence="9" key="3">
    <citation type="submission" date="2025-09" db="UniProtKB">
        <authorList>
            <consortium name="Ensembl"/>
        </authorList>
    </citation>
    <scope>IDENTIFICATION</scope>
</reference>
<evidence type="ECO:0000256" key="7">
    <source>
        <dbReference type="PROSITE-ProRule" id="PRU00042"/>
    </source>
</evidence>
<dbReference type="FunFam" id="3.30.160.60:FF:002343">
    <property type="entry name" value="Zinc finger protein 33A"/>
    <property type="match status" value="1"/>
</dbReference>
<sequence>AGPSKSMCGICGQQLDSPDVLLTHLQSHRETGGTCGVCGKTFQNMETHMRSHTGLKPYHCLVCGKHFPRPGALRRHNKIHSGERPHVCNCCGKTFIESSALKTHRKSHSLEVITLTVASAVHYCSSGVNLKLLYQTAAMFCCFHGSV</sequence>
<dbReference type="PROSITE" id="PS50157">
    <property type="entry name" value="ZINC_FINGER_C2H2_2"/>
    <property type="match status" value="2"/>
</dbReference>
<dbReference type="GO" id="GO:0000981">
    <property type="term" value="F:DNA-binding transcription factor activity, RNA polymerase II-specific"/>
    <property type="evidence" value="ECO:0007669"/>
    <property type="project" value="TreeGrafter"/>
</dbReference>
<keyword evidence="2" id="KW-0479">Metal-binding</keyword>
<dbReference type="InterPro" id="IPR036236">
    <property type="entry name" value="Znf_C2H2_sf"/>
</dbReference>
<dbReference type="GO" id="GO:0005634">
    <property type="term" value="C:nucleus"/>
    <property type="evidence" value="ECO:0007669"/>
    <property type="project" value="UniProtKB-SubCell"/>
</dbReference>
<dbReference type="PANTHER" id="PTHR24394:SF44">
    <property type="entry name" value="ZINC FINGER PROTEIN 271-LIKE"/>
    <property type="match status" value="1"/>
</dbReference>
<evidence type="ECO:0000256" key="2">
    <source>
        <dbReference type="ARBA" id="ARBA00022723"/>
    </source>
</evidence>
<reference evidence="9 10" key="1">
    <citation type="journal article" date="2014" name="Nature">
        <title>The genomic substrate for adaptive radiation in African cichlid fish.</title>
        <authorList>
            <person name="Brawand D."/>
            <person name="Wagner C.E."/>
            <person name="Li Y.I."/>
            <person name="Malinsky M."/>
            <person name="Keller I."/>
            <person name="Fan S."/>
            <person name="Simakov O."/>
            <person name="Ng A.Y."/>
            <person name="Lim Z.W."/>
            <person name="Bezault E."/>
            <person name="Turner-Maier J."/>
            <person name="Johnson J."/>
            <person name="Alcazar R."/>
            <person name="Noh H.J."/>
            <person name="Russell P."/>
            <person name="Aken B."/>
            <person name="Alfoldi J."/>
            <person name="Amemiya C."/>
            <person name="Azzouzi N."/>
            <person name="Baroiller J.F."/>
            <person name="Barloy-Hubler F."/>
            <person name="Berlin A."/>
            <person name="Bloomquist R."/>
            <person name="Carleton K.L."/>
            <person name="Conte M.A."/>
            <person name="D'Cotta H."/>
            <person name="Eshel O."/>
            <person name="Gaffney L."/>
            <person name="Galibert F."/>
            <person name="Gante H.F."/>
            <person name="Gnerre S."/>
            <person name="Greuter L."/>
            <person name="Guyon R."/>
            <person name="Haddad N.S."/>
            <person name="Haerty W."/>
            <person name="Harris R.M."/>
            <person name="Hofmann H.A."/>
            <person name="Hourlier T."/>
            <person name="Hulata G."/>
            <person name="Jaffe D.B."/>
            <person name="Lara M."/>
            <person name="Lee A.P."/>
            <person name="MacCallum I."/>
            <person name="Mwaiko S."/>
            <person name="Nikaido M."/>
            <person name="Nishihara H."/>
            <person name="Ozouf-Costaz C."/>
            <person name="Penman D.J."/>
            <person name="Przybylski D."/>
            <person name="Rakotomanga M."/>
            <person name="Renn S.C.P."/>
            <person name="Ribeiro F.J."/>
            <person name="Ron M."/>
            <person name="Salzburger W."/>
            <person name="Sanchez-Pulido L."/>
            <person name="Santos M.E."/>
            <person name="Searle S."/>
            <person name="Sharpe T."/>
            <person name="Swofford R."/>
            <person name="Tan F.J."/>
            <person name="Williams L."/>
            <person name="Young S."/>
            <person name="Yin S."/>
            <person name="Okada N."/>
            <person name="Kocher T.D."/>
            <person name="Miska E.A."/>
            <person name="Lander E.S."/>
            <person name="Venkatesh B."/>
            <person name="Fernald R.D."/>
            <person name="Meyer A."/>
            <person name="Ponting C.P."/>
            <person name="Streelman J.T."/>
            <person name="Lindblad-Toh K."/>
            <person name="Seehausen O."/>
            <person name="Di Palma F."/>
        </authorList>
    </citation>
    <scope>NUCLEOTIDE SEQUENCE</scope>
</reference>
<dbReference type="Proteomes" id="UP000265160">
    <property type="component" value="LG22"/>
</dbReference>
<name>A0A3P9C1U1_9CICH</name>
<evidence type="ECO:0000313" key="9">
    <source>
        <dbReference type="Ensembl" id="ENSMZEP00005016220.1"/>
    </source>
</evidence>
<comment type="subcellular location">
    <subcellularLocation>
        <location evidence="1">Nucleus</location>
    </subcellularLocation>
</comment>
<keyword evidence="10" id="KW-1185">Reference proteome</keyword>
<keyword evidence="3" id="KW-0677">Repeat</keyword>
<protein>
    <recommendedName>
        <fullName evidence="8">C2H2-type domain-containing protein</fullName>
    </recommendedName>
</protein>
<evidence type="ECO:0000256" key="5">
    <source>
        <dbReference type="ARBA" id="ARBA00022833"/>
    </source>
</evidence>
<organism evidence="9 10">
    <name type="scientific">Maylandia zebra</name>
    <name type="common">zebra mbuna</name>
    <dbReference type="NCBI Taxonomy" id="106582"/>
    <lineage>
        <taxon>Eukaryota</taxon>
        <taxon>Metazoa</taxon>
        <taxon>Chordata</taxon>
        <taxon>Craniata</taxon>
        <taxon>Vertebrata</taxon>
        <taxon>Euteleostomi</taxon>
        <taxon>Actinopterygii</taxon>
        <taxon>Neopterygii</taxon>
        <taxon>Teleostei</taxon>
        <taxon>Neoteleostei</taxon>
        <taxon>Acanthomorphata</taxon>
        <taxon>Ovalentaria</taxon>
        <taxon>Cichlomorphae</taxon>
        <taxon>Cichliformes</taxon>
        <taxon>Cichlidae</taxon>
        <taxon>African cichlids</taxon>
        <taxon>Pseudocrenilabrinae</taxon>
        <taxon>Haplochromini</taxon>
        <taxon>Maylandia</taxon>
        <taxon>Maylandia zebra complex</taxon>
    </lineage>
</organism>
<evidence type="ECO:0000259" key="8">
    <source>
        <dbReference type="PROSITE" id="PS50157"/>
    </source>
</evidence>
<dbReference type="InterPro" id="IPR013087">
    <property type="entry name" value="Znf_C2H2_type"/>
</dbReference>
<keyword evidence="4 7" id="KW-0863">Zinc-finger</keyword>
<evidence type="ECO:0000256" key="4">
    <source>
        <dbReference type="ARBA" id="ARBA00022771"/>
    </source>
</evidence>
<keyword evidence="5" id="KW-0862">Zinc</keyword>
<accession>A0A3P9C1U1</accession>
<proteinExistence type="predicted"/>
<dbReference type="Pfam" id="PF12874">
    <property type="entry name" value="zf-met"/>
    <property type="match status" value="1"/>
</dbReference>
<dbReference type="FunFam" id="3.30.160.60:FF:000688">
    <property type="entry name" value="zinc finger protein 197 isoform X1"/>
    <property type="match status" value="1"/>
</dbReference>